<organism evidence="4 5">
    <name type="scientific">Streptomyces luteoverticillatus</name>
    <name type="common">Streptoverticillium luteoverticillatus</name>
    <dbReference type="NCBI Taxonomy" id="66425"/>
    <lineage>
        <taxon>Bacteria</taxon>
        <taxon>Bacillati</taxon>
        <taxon>Actinomycetota</taxon>
        <taxon>Actinomycetes</taxon>
        <taxon>Kitasatosporales</taxon>
        <taxon>Streptomycetaceae</taxon>
        <taxon>Streptomyces</taxon>
    </lineage>
</organism>
<keyword evidence="1 2" id="KW-0456">Lyase</keyword>
<dbReference type="InterPro" id="IPR034686">
    <property type="entry name" value="Terpene_cyclase-like_2"/>
</dbReference>
<feature type="compositionally biased region" description="Polar residues" evidence="3">
    <location>
        <begin position="1"/>
        <end position="16"/>
    </location>
</feature>
<feature type="region of interest" description="Disordered" evidence="3">
    <location>
        <begin position="1"/>
        <end position="20"/>
    </location>
</feature>
<dbReference type="PANTHER" id="PTHR35201">
    <property type="entry name" value="TERPENE SYNTHASE"/>
    <property type="match status" value="1"/>
</dbReference>
<dbReference type="Proteomes" id="UP000267900">
    <property type="component" value="Chromosome"/>
</dbReference>
<dbReference type="EC" id="4.2.3.-" evidence="2"/>
<dbReference type="SUPFAM" id="SSF48576">
    <property type="entry name" value="Terpenoid synthases"/>
    <property type="match status" value="1"/>
</dbReference>
<dbReference type="Gene3D" id="1.10.600.10">
    <property type="entry name" value="Farnesyl Diphosphate Synthase"/>
    <property type="match status" value="1"/>
</dbReference>
<dbReference type="Pfam" id="PF19086">
    <property type="entry name" value="Terpene_syn_C_2"/>
    <property type="match status" value="1"/>
</dbReference>
<comment type="cofactor">
    <cofactor evidence="2">
        <name>Mg(2+)</name>
        <dbReference type="ChEBI" id="CHEBI:18420"/>
    </cofactor>
</comment>
<dbReference type="PANTHER" id="PTHR35201:SF4">
    <property type="entry name" value="BETA-PINACENE SYNTHASE-RELATED"/>
    <property type="match status" value="1"/>
</dbReference>
<dbReference type="OrthoDB" id="2989600at2"/>
<evidence type="ECO:0000256" key="1">
    <source>
        <dbReference type="ARBA" id="ARBA00023239"/>
    </source>
</evidence>
<reference evidence="4 5" key="1">
    <citation type="submission" date="2018-12" db="EMBL/GenBank/DDBJ databases">
        <title>The whole draft genome of Streptomyce luteoverticillatus CGMCC 15060.</title>
        <authorList>
            <person name="Feng Z."/>
            <person name="Chen G."/>
            <person name="Zhang J."/>
            <person name="Zhu H."/>
            <person name="Yu X."/>
            <person name="Zhang W."/>
            <person name="Zhang X."/>
        </authorList>
    </citation>
    <scope>NUCLEOTIDE SEQUENCE [LARGE SCALE GENOMIC DNA]</scope>
    <source>
        <strain evidence="4 5">CGMCC 15060</strain>
    </source>
</reference>
<evidence type="ECO:0000256" key="3">
    <source>
        <dbReference type="SAM" id="MobiDB-lite"/>
    </source>
</evidence>
<keyword evidence="2" id="KW-0460">Magnesium</keyword>
<dbReference type="InterPro" id="IPR008949">
    <property type="entry name" value="Isoprenoid_synthase_dom_sf"/>
</dbReference>
<protein>
    <recommendedName>
        <fullName evidence="2">Terpene synthase</fullName>
        <ecNumber evidence="2">4.2.3.-</ecNumber>
    </recommendedName>
</protein>
<keyword evidence="2" id="KW-0479">Metal-binding</keyword>
<gene>
    <name evidence="4" type="ORF">EKH77_30725</name>
</gene>
<name>A0A3Q9G0P1_STRLT</name>
<dbReference type="RefSeq" id="WP_126917468.1">
    <property type="nucleotide sequence ID" value="NZ_CP034587.1"/>
</dbReference>
<keyword evidence="5" id="KW-1185">Reference proteome</keyword>
<sequence length="403" mass="46635">MTSTDHQGPTAPGQSDTGEELVIPRLTYPWPTIDSPLADALDEETFRWYDEDYADVFPDPADRERYRKQLLSRVTPYMFPTANDIDRLRPAARWMNHITLMDDFFDLTPAEEIAPLRNRIYQVMTGRDDPRPGELGLLRQLAAAREEFRRYVPQFWIDRMALSHWQYIHYGLMEEVAFRRQGIYPSIHRCRMIRMHSIGQRPFADQIEPVTGVLLPGDVFNHPVVQRLRDLQACVIALQNDISSLHKELALGQNEVVSQILSVRHHRQVSLQQAVDEVVAMHNRDVEEIWSLQQCLPDFGPHQAAVENYVQHLGIQIAGLQNWYDRIGRQFRYGYGGFVIPQYGRKEIKIKTKMAYVDPDGTPYEPPRIYGYGREERSAGAIDDALRYANDNGTPWQGQEKAD</sequence>
<evidence type="ECO:0000313" key="4">
    <source>
        <dbReference type="EMBL" id="AZQ74966.1"/>
    </source>
</evidence>
<evidence type="ECO:0000313" key="5">
    <source>
        <dbReference type="Proteomes" id="UP000267900"/>
    </source>
</evidence>
<comment type="similarity">
    <text evidence="2">Belongs to the terpene synthase family.</text>
</comment>
<evidence type="ECO:0000256" key="2">
    <source>
        <dbReference type="RuleBase" id="RU366034"/>
    </source>
</evidence>
<proteinExistence type="inferred from homology"/>
<dbReference type="SFLD" id="SFLDG01020">
    <property type="entry name" value="Terpene_Cyclase_Like_2"/>
    <property type="match status" value="1"/>
</dbReference>
<dbReference type="EMBL" id="CP034587">
    <property type="protein sequence ID" value="AZQ74966.1"/>
    <property type="molecule type" value="Genomic_DNA"/>
</dbReference>
<dbReference type="AlphaFoldDB" id="A0A3Q9G0P1"/>
<accession>A0A3Q9G0P1</accession>
<dbReference type="GO" id="GO:0046872">
    <property type="term" value="F:metal ion binding"/>
    <property type="evidence" value="ECO:0007669"/>
    <property type="project" value="UniProtKB-KW"/>
</dbReference>
<dbReference type="GO" id="GO:0010333">
    <property type="term" value="F:terpene synthase activity"/>
    <property type="evidence" value="ECO:0007669"/>
    <property type="project" value="InterPro"/>
</dbReference>
<dbReference type="SFLD" id="SFLDS00005">
    <property type="entry name" value="Isoprenoid_Synthase_Type_I"/>
    <property type="match status" value="1"/>
</dbReference>